<dbReference type="InterPro" id="IPR004603">
    <property type="entry name" value="DNA_mismatch_endonuc_vsr"/>
</dbReference>
<dbReference type="OrthoDB" id="9801520at2"/>
<keyword evidence="2 6" id="KW-0255">Endonuclease</keyword>
<evidence type="ECO:0000256" key="5">
    <source>
        <dbReference type="ARBA" id="ARBA00023204"/>
    </source>
</evidence>
<dbReference type="Proteomes" id="UP000248745">
    <property type="component" value="Unassembled WGS sequence"/>
</dbReference>
<organism evidence="7 8">
    <name type="scientific">Taibaiella soli</name>
    <dbReference type="NCBI Taxonomy" id="1649169"/>
    <lineage>
        <taxon>Bacteria</taxon>
        <taxon>Pseudomonadati</taxon>
        <taxon>Bacteroidota</taxon>
        <taxon>Chitinophagia</taxon>
        <taxon>Chitinophagales</taxon>
        <taxon>Chitinophagaceae</taxon>
        <taxon>Taibaiella</taxon>
    </lineage>
</organism>
<dbReference type="PIRSF" id="PIRSF018267">
    <property type="entry name" value="VSR_endonuc"/>
    <property type="match status" value="1"/>
</dbReference>
<comment type="caution">
    <text evidence="7">The sequence shown here is derived from an EMBL/GenBank/DDBJ whole genome shotgun (WGS) entry which is preliminary data.</text>
</comment>
<keyword evidence="8" id="KW-1185">Reference proteome</keyword>
<dbReference type="InterPro" id="IPR011335">
    <property type="entry name" value="Restrct_endonuc-II-like"/>
</dbReference>
<evidence type="ECO:0000256" key="3">
    <source>
        <dbReference type="ARBA" id="ARBA00022763"/>
    </source>
</evidence>
<accession>A0A2W2B1Q0</accession>
<reference evidence="7 8" key="1">
    <citation type="submission" date="2018-06" db="EMBL/GenBank/DDBJ databases">
        <title>Mucibacter soli gen. nov., sp. nov., a new member of the family Chitinophagaceae producing mucin.</title>
        <authorList>
            <person name="Kim M.-K."/>
            <person name="Park S."/>
            <person name="Kim T.-S."/>
            <person name="Joung Y."/>
            <person name="Han J.-H."/>
            <person name="Kim S.B."/>
        </authorList>
    </citation>
    <scope>NUCLEOTIDE SEQUENCE [LARGE SCALE GENOMIC DNA]</scope>
    <source>
        <strain evidence="7 8">R1-15</strain>
    </source>
</reference>
<evidence type="ECO:0000256" key="6">
    <source>
        <dbReference type="PIRNR" id="PIRNR018267"/>
    </source>
</evidence>
<proteinExistence type="inferred from homology"/>
<dbReference type="EC" id="3.1.-.-" evidence="6"/>
<evidence type="ECO:0000256" key="4">
    <source>
        <dbReference type="ARBA" id="ARBA00022801"/>
    </source>
</evidence>
<evidence type="ECO:0000256" key="1">
    <source>
        <dbReference type="ARBA" id="ARBA00022722"/>
    </source>
</evidence>
<dbReference type="SUPFAM" id="SSF52980">
    <property type="entry name" value="Restriction endonuclease-like"/>
    <property type="match status" value="1"/>
</dbReference>
<dbReference type="Gene3D" id="3.40.960.10">
    <property type="entry name" value="VSR Endonuclease"/>
    <property type="match status" value="1"/>
</dbReference>
<dbReference type="Pfam" id="PF03852">
    <property type="entry name" value="Vsr"/>
    <property type="match status" value="1"/>
</dbReference>
<evidence type="ECO:0000313" key="8">
    <source>
        <dbReference type="Proteomes" id="UP000248745"/>
    </source>
</evidence>
<dbReference type="CDD" id="cd00221">
    <property type="entry name" value="Vsr"/>
    <property type="match status" value="1"/>
</dbReference>
<keyword evidence="4 6" id="KW-0378">Hydrolase</keyword>
<dbReference type="RefSeq" id="WP_110998035.1">
    <property type="nucleotide sequence ID" value="NZ_QKTW01000009.1"/>
</dbReference>
<name>A0A2W2B1Q0_9BACT</name>
<gene>
    <name evidence="7" type="ORF">DN068_06250</name>
</gene>
<comment type="similarity">
    <text evidence="6">Belongs to the vsr family.</text>
</comment>
<keyword evidence="1 6" id="KW-0540">Nuclease</keyword>
<keyword evidence="5 6" id="KW-0234">DNA repair</keyword>
<dbReference type="GO" id="GO:0004519">
    <property type="term" value="F:endonuclease activity"/>
    <property type="evidence" value="ECO:0007669"/>
    <property type="project" value="UniProtKB-KW"/>
</dbReference>
<sequence>MSDIYSQEKRSQIMGNISGKDTHPEVLVRKYLFAHGFRYRKNVKELPGKPDIVLSKFKTIILVHGCFWHGHTCKGGRLPKTRTEFWREKILKNKERDIKNKKDLQSLGWRVIVIWQCELSSATKRETYLTDLLNLIRS</sequence>
<dbReference type="EMBL" id="QKTW01000009">
    <property type="protein sequence ID" value="PZF73938.1"/>
    <property type="molecule type" value="Genomic_DNA"/>
</dbReference>
<dbReference type="GO" id="GO:0016787">
    <property type="term" value="F:hydrolase activity"/>
    <property type="evidence" value="ECO:0007669"/>
    <property type="project" value="UniProtKB-KW"/>
</dbReference>
<evidence type="ECO:0000313" key="7">
    <source>
        <dbReference type="EMBL" id="PZF73938.1"/>
    </source>
</evidence>
<evidence type="ECO:0000256" key="2">
    <source>
        <dbReference type="ARBA" id="ARBA00022759"/>
    </source>
</evidence>
<dbReference type="AlphaFoldDB" id="A0A2W2B1Q0"/>
<keyword evidence="3 6" id="KW-0227">DNA damage</keyword>
<dbReference type="NCBIfam" id="TIGR00632">
    <property type="entry name" value="vsr"/>
    <property type="match status" value="1"/>
</dbReference>
<protein>
    <recommendedName>
        <fullName evidence="6">Very short patch repair endonuclease</fullName>
        <ecNumber evidence="6">3.1.-.-</ecNumber>
    </recommendedName>
</protein>
<comment type="function">
    <text evidence="6">May nick specific sequences that contain T:G mispairs resulting from m5C-deamination.</text>
</comment>
<dbReference type="GO" id="GO:0006298">
    <property type="term" value="P:mismatch repair"/>
    <property type="evidence" value="ECO:0007669"/>
    <property type="project" value="UniProtKB-UniRule"/>
</dbReference>